<dbReference type="Proteomes" id="UP000027265">
    <property type="component" value="Unassembled WGS sequence"/>
</dbReference>
<accession>A0A067PYV7</accession>
<evidence type="ECO:0000313" key="2">
    <source>
        <dbReference type="EMBL" id="KDQ55536.1"/>
    </source>
</evidence>
<reference evidence="3" key="1">
    <citation type="journal article" date="2014" name="Proc. Natl. Acad. Sci. U.S.A.">
        <title>Extensive sampling of basidiomycete genomes demonstrates inadequacy of the white-rot/brown-rot paradigm for wood decay fungi.</title>
        <authorList>
            <person name="Riley R."/>
            <person name="Salamov A.A."/>
            <person name="Brown D.W."/>
            <person name="Nagy L.G."/>
            <person name="Floudas D."/>
            <person name="Held B.W."/>
            <person name="Levasseur A."/>
            <person name="Lombard V."/>
            <person name="Morin E."/>
            <person name="Otillar R."/>
            <person name="Lindquist E.A."/>
            <person name="Sun H."/>
            <person name="LaButti K.M."/>
            <person name="Schmutz J."/>
            <person name="Jabbour D."/>
            <person name="Luo H."/>
            <person name="Baker S.E."/>
            <person name="Pisabarro A.G."/>
            <person name="Walton J.D."/>
            <person name="Blanchette R.A."/>
            <person name="Henrissat B."/>
            <person name="Martin F."/>
            <person name="Cullen D."/>
            <person name="Hibbett D.S."/>
            <person name="Grigoriev I.V."/>
        </authorList>
    </citation>
    <scope>NUCLEOTIDE SEQUENCE [LARGE SCALE GENOMIC DNA]</scope>
    <source>
        <strain evidence="3">MUCL 33604</strain>
    </source>
</reference>
<gene>
    <name evidence="2" type="ORF">JAAARDRAFT_339160</name>
</gene>
<feature type="region of interest" description="Disordered" evidence="1">
    <location>
        <begin position="1"/>
        <end position="28"/>
    </location>
</feature>
<dbReference type="HOGENOM" id="CLU_1704472_0_0_1"/>
<sequence>MLGSPTTTHHRDPTSPSHPTTIHPLPLSQHPFGQPPWASYAVSPLPYPYKPFTTSKAPPLHFNHQKLLTFSTPSLPLFDFFTFRHSISRVSPALQKHSMPAYFHTRTAQNDTRIIQFGRELKEIEKFSEVWLVLERVVDISGSTVCISINLALF</sequence>
<proteinExistence type="predicted"/>
<dbReference type="AlphaFoldDB" id="A0A067PYV7"/>
<name>A0A067PYV7_9AGAM</name>
<keyword evidence="3" id="KW-1185">Reference proteome</keyword>
<dbReference type="InParanoid" id="A0A067PYV7"/>
<protein>
    <submittedName>
        <fullName evidence="2">Uncharacterized protein</fullName>
    </submittedName>
</protein>
<evidence type="ECO:0000313" key="3">
    <source>
        <dbReference type="Proteomes" id="UP000027265"/>
    </source>
</evidence>
<dbReference type="EMBL" id="KL197725">
    <property type="protein sequence ID" value="KDQ55536.1"/>
    <property type="molecule type" value="Genomic_DNA"/>
</dbReference>
<feature type="compositionally biased region" description="Low complexity" evidence="1">
    <location>
        <begin position="14"/>
        <end position="27"/>
    </location>
</feature>
<organism evidence="2 3">
    <name type="scientific">Jaapia argillacea MUCL 33604</name>
    <dbReference type="NCBI Taxonomy" id="933084"/>
    <lineage>
        <taxon>Eukaryota</taxon>
        <taxon>Fungi</taxon>
        <taxon>Dikarya</taxon>
        <taxon>Basidiomycota</taxon>
        <taxon>Agaricomycotina</taxon>
        <taxon>Agaricomycetes</taxon>
        <taxon>Agaricomycetidae</taxon>
        <taxon>Jaapiales</taxon>
        <taxon>Jaapiaceae</taxon>
        <taxon>Jaapia</taxon>
    </lineage>
</organism>
<evidence type="ECO:0000256" key="1">
    <source>
        <dbReference type="SAM" id="MobiDB-lite"/>
    </source>
</evidence>